<accession>A0A1M5E776</accession>
<evidence type="ECO:0000313" key="2">
    <source>
        <dbReference type="EMBL" id="SHF75077.1"/>
    </source>
</evidence>
<dbReference type="AlphaFoldDB" id="A0A1M5E776"/>
<dbReference type="Pfam" id="PF12730">
    <property type="entry name" value="ABC2_membrane_4"/>
    <property type="match status" value="1"/>
</dbReference>
<feature type="transmembrane region" description="Helical" evidence="1">
    <location>
        <begin position="167"/>
        <end position="187"/>
    </location>
</feature>
<evidence type="ECO:0000256" key="1">
    <source>
        <dbReference type="SAM" id="Phobius"/>
    </source>
</evidence>
<dbReference type="Proteomes" id="UP000186132">
    <property type="component" value="Unassembled WGS sequence"/>
</dbReference>
<keyword evidence="3" id="KW-1185">Reference proteome</keyword>
<organism evidence="2 3">
    <name type="scientific">Jatrophihabitans endophyticus</name>
    <dbReference type="NCBI Taxonomy" id="1206085"/>
    <lineage>
        <taxon>Bacteria</taxon>
        <taxon>Bacillati</taxon>
        <taxon>Actinomycetota</taxon>
        <taxon>Actinomycetes</taxon>
        <taxon>Jatrophihabitantales</taxon>
        <taxon>Jatrophihabitantaceae</taxon>
        <taxon>Jatrophihabitans</taxon>
    </lineage>
</organism>
<feature type="transmembrane region" description="Helical" evidence="1">
    <location>
        <begin position="227"/>
        <end position="246"/>
    </location>
</feature>
<feature type="transmembrane region" description="Helical" evidence="1">
    <location>
        <begin position="59"/>
        <end position="77"/>
    </location>
</feature>
<dbReference type="EMBL" id="FQVU01000001">
    <property type="protein sequence ID" value="SHF75077.1"/>
    <property type="molecule type" value="Genomic_DNA"/>
</dbReference>
<feature type="transmembrane region" description="Helical" evidence="1">
    <location>
        <begin position="138"/>
        <end position="160"/>
    </location>
</feature>
<name>A0A1M5E776_9ACTN</name>
<keyword evidence="1" id="KW-0472">Membrane</keyword>
<dbReference type="OrthoDB" id="5244396at2"/>
<keyword evidence="1" id="KW-0812">Transmembrane</keyword>
<dbReference type="RefSeq" id="WP_073386192.1">
    <property type="nucleotide sequence ID" value="NZ_FQVU01000001.1"/>
</dbReference>
<sequence length="251" mass="26323">MIRLIRAELLKLRTTQVWFWLLLATVAVSVLLVVAQIAPSDGVRDASQVPDLFSSAANGYVVVFVLGVLGITTEFRYQTITPTVLITPSRWAVVTAKMITYALVGIVYALAATLAELVVAVPWLAAEDVDVDFGNGDVQHAVVGVFAVLALFGIVGLGIGALLRNQIVAVVVGIVYLIVLQPIISAVPGLKQIFPYTPGGAVISILHTGGGDATIGNLTLLPTAGGVVALLLWAFVPAVLGAQFTLTRDIT</sequence>
<protein>
    <submittedName>
        <fullName evidence="2">ABC-2 family transporter protein</fullName>
    </submittedName>
</protein>
<feature type="transmembrane region" description="Helical" evidence="1">
    <location>
        <begin position="20"/>
        <end position="39"/>
    </location>
</feature>
<proteinExistence type="predicted"/>
<dbReference type="STRING" id="1206085.SAMN05443575_0809"/>
<keyword evidence="1" id="KW-1133">Transmembrane helix</keyword>
<evidence type="ECO:0000313" key="3">
    <source>
        <dbReference type="Proteomes" id="UP000186132"/>
    </source>
</evidence>
<feature type="transmembrane region" description="Helical" evidence="1">
    <location>
        <begin position="98"/>
        <end position="126"/>
    </location>
</feature>
<reference evidence="2 3" key="1">
    <citation type="submission" date="2016-11" db="EMBL/GenBank/DDBJ databases">
        <authorList>
            <person name="Jaros S."/>
            <person name="Januszkiewicz K."/>
            <person name="Wedrychowicz H."/>
        </authorList>
    </citation>
    <scope>NUCLEOTIDE SEQUENCE [LARGE SCALE GENOMIC DNA]</scope>
    <source>
        <strain evidence="2 3">DSM 45627</strain>
    </source>
</reference>
<gene>
    <name evidence="2" type="ORF">SAMN05443575_0809</name>
</gene>